<keyword evidence="11 12" id="KW-0998">Cell outer membrane</keyword>
<evidence type="ECO:0000256" key="4">
    <source>
        <dbReference type="ARBA" id="ARBA00022452"/>
    </source>
</evidence>
<dbReference type="GO" id="GO:0009279">
    <property type="term" value="C:cell outer membrane"/>
    <property type="evidence" value="ECO:0007669"/>
    <property type="project" value="UniProtKB-SubCell"/>
</dbReference>
<dbReference type="Proteomes" id="UP000580043">
    <property type="component" value="Unassembled WGS sequence"/>
</dbReference>
<evidence type="ECO:0000256" key="9">
    <source>
        <dbReference type="ARBA" id="ARBA00023136"/>
    </source>
</evidence>
<evidence type="ECO:0000256" key="13">
    <source>
        <dbReference type="RuleBase" id="RU003357"/>
    </source>
</evidence>
<keyword evidence="4 12" id="KW-1134">Transmembrane beta strand</keyword>
<dbReference type="InterPro" id="IPR036942">
    <property type="entry name" value="Beta-barrel_TonB_sf"/>
</dbReference>
<dbReference type="Gene3D" id="2.40.170.20">
    <property type="entry name" value="TonB-dependent receptor, beta-barrel domain"/>
    <property type="match status" value="1"/>
</dbReference>
<evidence type="ECO:0000256" key="12">
    <source>
        <dbReference type="PROSITE-ProRule" id="PRU01360"/>
    </source>
</evidence>
<dbReference type="RefSeq" id="WP_169144900.1">
    <property type="nucleotide sequence ID" value="NZ_JABBGA010000003.1"/>
</dbReference>
<keyword evidence="8 13" id="KW-0798">TonB box</keyword>
<gene>
    <name evidence="17" type="ORF">HHL15_05895</name>
</gene>
<dbReference type="EMBL" id="JABBGA010000003">
    <property type="protein sequence ID" value="NML25264.1"/>
    <property type="molecule type" value="Genomic_DNA"/>
</dbReference>
<evidence type="ECO:0000313" key="18">
    <source>
        <dbReference type="Proteomes" id="UP000580043"/>
    </source>
</evidence>
<dbReference type="GO" id="GO:0015889">
    <property type="term" value="P:cobalamin transport"/>
    <property type="evidence" value="ECO:0007669"/>
    <property type="project" value="TreeGrafter"/>
</dbReference>
<feature type="chain" id="PRO_5032987088" evidence="14">
    <location>
        <begin position="27"/>
        <end position="608"/>
    </location>
</feature>
<dbReference type="InterPro" id="IPR000531">
    <property type="entry name" value="Beta-barrel_TonB"/>
</dbReference>
<dbReference type="InterPro" id="IPR037066">
    <property type="entry name" value="Plug_dom_sf"/>
</dbReference>
<organism evidence="17 18">
    <name type="scientific">Zoogloea dura</name>
    <dbReference type="NCBI Taxonomy" id="2728840"/>
    <lineage>
        <taxon>Bacteria</taxon>
        <taxon>Pseudomonadati</taxon>
        <taxon>Pseudomonadota</taxon>
        <taxon>Betaproteobacteria</taxon>
        <taxon>Rhodocyclales</taxon>
        <taxon>Zoogloeaceae</taxon>
        <taxon>Zoogloea</taxon>
    </lineage>
</organism>
<dbReference type="Pfam" id="PF00593">
    <property type="entry name" value="TonB_dep_Rec_b-barrel"/>
    <property type="match status" value="1"/>
</dbReference>
<dbReference type="PROSITE" id="PS52016">
    <property type="entry name" value="TONB_DEPENDENT_REC_3"/>
    <property type="match status" value="1"/>
</dbReference>
<dbReference type="AlphaFoldDB" id="A0A848G1V0"/>
<keyword evidence="5 12" id="KW-0812">Transmembrane</keyword>
<dbReference type="SUPFAM" id="SSF56935">
    <property type="entry name" value="Porins"/>
    <property type="match status" value="1"/>
</dbReference>
<dbReference type="InterPro" id="IPR039426">
    <property type="entry name" value="TonB-dep_rcpt-like"/>
</dbReference>
<accession>A0A848G1V0</accession>
<proteinExistence type="inferred from homology"/>
<evidence type="ECO:0000256" key="3">
    <source>
        <dbReference type="ARBA" id="ARBA00022448"/>
    </source>
</evidence>
<dbReference type="CDD" id="cd01347">
    <property type="entry name" value="ligand_gated_channel"/>
    <property type="match status" value="1"/>
</dbReference>
<sequence>MTIRLSATAFAVAAAFPFGFALPAFAAPAEQPTVVVTATRQTQRADEALADITVIEREQIERAGPSFSLPDLLSRQPGIQMSNSGGPGKATDVFIRGTSSKQSLLLVDGMRVGSATLGTAAWQDIPLSQIERIEIVRGPASALYGSDAIGGVIQVFTKKGSGAPKVDAYLGAGSYGTQDVAAGVYGGTEKLSYSLRGAYTESKSYSAIYSKAKQPFYYNGDKDPYRNSSFSGNLSYRPAAGHELGATVLYAESRNHYDSGAGFDNYANNVTSAWNVFSRNRLLDNWTSTLRFGQSIDDARNFASYAPNGATIKTTQDQLMWQNDIGLPVGTLLAAFENLHQKAVNEGTFDVGRTVNSALLGWTASFGAHKVQLNARHDDNSQYGGKTTGYAGYGYQILPSLRVQGSVGSAFRAPTFNELYYPGFGNPNLKPESAYNKEIGLLWEKAGHSLSATYYRNRISNLIANDQNFIPQNIANARLEGISLGYGGQLAGFDLNGSIDFLDPKDLDTDKRLQRRANKTANLAVTRRFQALTVGAEWQGAGGRYDRAAEINPMGGYGILNAFAKYAVTHEWALEARANNLLDKQYETVRGFQTAGANVFFGVRYAPK</sequence>
<evidence type="ECO:0000313" key="17">
    <source>
        <dbReference type="EMBL" id="NML25264.1"/>
    </source>
</evidence>
<comment type="subcellular location">
    <subcellularLocation>
        <location evidence="1 12">Cell outer membrane</location>
        <topology evidence="1 12">Multi-pass membrane protein</topology>
    </subcellularLocation>
</comment>
<dbReference type="GO" id="GO:0006811">
    <property type="term" value="P:monoatomic ion transport"/>
    <property type="evidence" value="ECO:0007669"/>
    <property type="project" value="UniProtKB-KW"/>
</dbReference>
<comment type="caution">
    <text evidence="17">The sequence shown here is derived from an EMBL/GenBank/DDBJ whole genome shotgun (WGS) entry which is preliminary data.</text>
</comment>
<keyword evidence="9 12" id="KW-0472">Membrane</keyword>
<evidence type="ECO:0000256" key="5">
    <source>
        <dbReference type="ARBA" id="ARBA00022692"/>
    </source>
</evidence>
<evidence type="ECO:0000256" key="14">
    <source>
        <dbReference type="SAM" id="SignalP"/>
    </source>
</evidence>
<evidence type="ECO:0000259" key="15">
    <source>
        <dbReference type="Pfam" id="PF00593"/>
    </source>
</evidence>
<evidence type="ECO:0000256" key="11">
    <source>
        <dbReference type="ARBA" id="ARBA00023237"/>
    </source>
</evidence>
<evidence type="ECO:0000256" key="7">
    <source>
        <dbReference type="ARBA" id="ARBA00023065"/>
    </source>
</evidence>
<protein>
    <submittedName>
        <fullName evidence="17">TonB-dependent receptor</fullName>
    </submittedName>
</protein>
<evidence type="ECO:0000256" key="8">
    <source>
        <dbReference type="ARBA" id="ARBA00023077"/>
    </source>
</evidence>
<evidence type="ECO:0000259" key="16">
    <source>
        <dbReference type="Pfam" id="PF07715"/>
    </source>
</evidence>
<feature type="domain" description="TonB-dependent receptor-like beta-barrel" evidence="15">
    <location>
        <begin position="174"/>
        <end position="581"/>
    </location>
</feature>
<keyword evidence="3 12" id="KW-0813">Transport</keyword>
<keyword evidence="18" id="KW-1185">Reference proteome</keyword>
<evidence type="ECO:0000256" key="6">
    <source>
        <dbReference type="ARBA" id="ARBA00022729"/>
    </source>
</evidence>
<evidence type="ECO:0000256" key="2">
    <source>
        <dbReference type="ARBA" id="ARBA00009810"/>
    </source>
</evidence>
<keyword evidence="6 14" id="KW-0732">Signal</keyword>
<keyword evidence="7" id="KW-0406">Ion transport</keyword>
<dbReference type="Pfam" id="PF07715">
    <property type="entry name" value="Plug"/>
    <property type="match status" value="1"/>
</dbReference>
<dbReference type="InterPro" id="IPR012910">
    <property type="entry name" value="Plug_dom"/>
</dbReference>
<dbReference type="PANTHER" id="PTHR30069:SF53">
    <property type="entry name" value="COLICIN I RECEPTOR-RELATED"/>
    <property type="match status" value="1"/>
</dbReference>
<keyword evidence="10 17" id="KW-0675">Receptor</keyword>
<evidence type="ECO:0000256" key="10">
    <source>
        <dbReference type="ARBA" id="ARBA00023170"/>
    </source>
</evidence>
<feature type="signal peptide" evidence="14">
    <location>
        <begin position="1"/>
        <end position="26"/>
    </location>
</feature>
<reference evidence="17 18" key="1">
    <citation type="submission" date="2020-04" db="EMBL/GenBank/DDBJ databases">
        <title>Zoogloea sp. G-4-1-14 isolated from soil.</title>
        <authorList>
            <person name="Dahal R.H."/>
        </authorList>
    </citation>
    <scope>NUCLEOTIDE SEQUENCE [LARGE SCALE GENOMIC DNA]</scope>
    <source>
        <strain evidence="17 18">G-4-1-14</strain>
    </source>
</reference>
<dbReference type="Gene3D" id="2.170.130.10">
    <property type="entry name" value="TonB-dependent receptor, plug domain"/>
    <property type="match status" value="1"/>
</dbReference>
<name>A0A848G1V0_9RHOO</name>
<feature type="domain" description="TonB-dependent receptor plug" evidence="16">
    <location>
        <begin position="47"/>
        <end position="152"/>
    </location>
</feature>
<dbReference type="PANTHER" id="PTHR30069">
    <property type="entry name" value="TONB-DEPENDENT OUTER MEMBRANE RECEPTOR"/>
    <property type="match status" value="1"/>
</dbReference>
<comment type="similarity">
    <text evidence="2 12 13">Belongs to the TonB-dependent receptor family.</text>
</comment>
<evidence type="ECO:0000256" key="1">
    <source>
        <dbReference type="ARBA" id="ARBA00004571"/>
    </source>
</evidence>